<dbReference type="InterPro" id="IPR052054">
    <property type="entry name" value="Oxidative_DNA_repair_enzyme"/>
</dbReference>
<dbReference type="SMART" id="SM00478">
    <property type="entry name" value="ENDO3c"/>
    <property type="match status" value="1"/>
</dbReference>
<evidence type="ECO:0000256" key="12">
    <source>
        <dbReference type="SAM" id="MobiDB-lite"/>
    </source>
</evidence>
<dbReference type="PANTHER" id="PTHR10242:SF2">
    <property type="entry name" value="N-GLYCOSYLASE_DNA LYASE"/>
    <property type="match status" value="1"/>
</dbReference>
<evidence type="ECO:0000256" key="1">
    <source>
        <dbReference type="ARBA" id="ARBA00004123"/>
    </source>
</evidence>
<dbReference type="InterPro" id="IPR003265">
    <property type="entry name" value="HhH-GPD_domain"/>
</dbReference>
<dbReference type="AlphaFoldDB" id="A0A8H4PNK8"/>
<dbReference type="OrthoDB" id="238681at2759"/>
<dbReference type="Gene3D" id="3.30.310.40">
    <property type="match status" value="1"/>
</dbReference>
<dbReference type="PANTHER" id="PTHR10242">
    <property type="entry name" value="8-OXOGUANINE DNA GLYCOSYLASE"/>
    <property type="match status" value="1"/>
</dbReference>
<dbReference type="FunFam" id="1.10.1670.10:FF:000005">
    <property type="entry name" value="N-glycosylase/DNA lyase OGG1"/>
    <property type="match status" value="1"/>
</dbReference>
<organism evidence="14 15">
    <name type="scientific">Ophiocordyceps sinensis</name>
    <dbReference type="NCBI Taxonomy" id="72228"/>
    <lineage>
        <taxon>Eukaryota</taxon>
        <taxon>Fungi</taxon>
        <taxon>Dikarya</taxon>
        <taxon>Ascomycota</taxon>
        <taxon>Pezizomycotina</taxon>
        <taxon>Sordariomycetes</taxon>
        <taxon>Hypocreomycetidae</taxon>
        <taxon>Hypocreales</taxon>
        <taxon>Ophiocordycipitaceae</taxon>
        <taxon>Ophiocordyceps</taxon>
    </lineage>
</organism>
<evidence type="ECO:0000313" key="15">
    <source>
        <dbReference type="Proteomes" id="UP000557566"/>
    </source>
</evidence>
<evidence type="ECO:0000256" key="10">
    <source>
        <dbReference type="ARBA" id="ARBA00023295"/>
    </source>
</evidence>
<dbReference type="GO" id="GO:0006285">
    <property type="term" value="P:base-excision repair, AP site formation"/>
    <property type="evidence" value="ECO:0007669"/>
    <property type="project" value="TreeGrafter"/>
</dbReference>
<comment type="subcellular location">
    <subcellularLocation>
        <location evidence="1">Nucleus</location>
    </subcellularLocation>
</comment>
<dbReference type="Gene3D" id="1.10.1670.10">
    <property type="entry name" value="Helix-hairpin-Helix base-excision DNA repair enzymes (C-terminal)"/>
    <property type="match status" value="1"/>
</dbReference>
<dbReference type="GO" id="GO:0006289">
    <property type="term" value="P:nucleotide-excision repair"/>
    <property type="evidence" value="ECO:0007669"/>
    <property type="project" value="InterPro"/>
</dbReference>
<keyword evidence="6" id="KW-0234">DNA repair</keyword>
<dbReference type="GO" id="GO:0034039">
    <property type="term" value="F:8-oxo-7,8-dihydroguanine DNA N-glycosylase activity"/>
    <property type="evidence" value="ECO:0007669"/>
    <property type="project" value="TreeGrafter"/>
</dbReference>
<comment type="caution">
    <text evidence="14">The sequence shown here is derived from an EMBL/GenBank/DDBJ whole genome shotgun (WGS) entry which is preliminary data.</text>
</comment>
<dbReference type="EMBL" id="JAAVMX010000008">
    <property type="protein sequence ID" value="KAF4505090.1"/>
    <property type="molecule type" value="Genomic_DNA"/>
</dbReference>
<comment type="catalytic activity">
    <reaction evidence="11">
        <text>2'-deoxyribonucleotide-(2'-deoxyribose 5'-phosphate)-2'-deoxyribonucleotide-DNA = a 3'-end 2'-deoxyribonucleotide-(2,3-dehydro-2,3-deoxyribose 5'-phosphate)-DNA + a 5'-end 5'-phospho-2'-deoxyribonucleoside-DNA + H(+)</text>
        <dbReference type="Rhea" id="RHEA:66592"/>
        <dbReference type="Rhea" id="RHEA-COMP:13180"/>
        <dbReference type="Rhea" id="RHEA-COMP:16897"/>
        <dbReference type="Rhea" id="RHEA-COMP:17067"/>
        <dbReference type="ChEBI" id="CHEBI:15378"/>
        <dbReference type="ChEBI" id="CHEBI:136412"/>
        <dbReference type="ChEBI" id="CHEBI:157695"/>
        <dbReference type="ChEBI" id="CHEBI:167181"/>
        <dbReference type="EC" id="4.2.99.18"/>
    </reaction>
</comment>
<evidence type="ECO:0000256" key="5">
    <source>
        <dbReference type="ARBA" id="ARBA00022801"/>
    </source>
</evidence>
<dbReference type="Gene3D" id="1.10.340.30">
    <property type="entry name" value="Hypothetical protein, domain 2"/>
    <property type="match status" value="1"/>
</dbReference>
<name>A0A8H4PNK8_9HYPO</name>
<keyword evidence="9" id="KW-0511">Multifunctional enzyme</keyword>
<dbReference type="GO" id="GO:0003684">
    <property type="term" value="F:damaged DNA binding"/>
    <property type="evidence" value="ECO:0007669"/>
    <property type="project" value="InterPro"/>
</dbReference>
<keyword evidence="15" id="KW-1185">Reference proteome</keyword>
<feature type="compositionally biased region" description="Basic residues" evidence="12">
    <location>
        <begin position="398"/>
        <end position="408"/>
    </location>
</feature>
<dbReference type="EC" id="4.2.99.18" evidence="3"/>
<dbReference type="InterPro" id="IPR011257">
    <property type="entry name" value="DNA_glycosylase"/>
</dbReference>
<dbReference type="SUPFAM" id="SSF48150">
    <property type="entry name" value="DNA-glycosylase"/>
    <property type="match status" value="1"/>
</dbReference>
<dbReference type="CDD" id="cd00056">
    <property type="entry name" value="ENDO3c"/>
    <property type="match status" value="1"/>
</dbReference>
<dbReference type="InterPro" id="IPR012904">
    <property type="entry name" value="OGG_N"/>
</dbReference>
<dbReference type="InterPro" id="IPR023170">
    <property type="entry name" value="HhH_base_excis_C"/>
</dbReference>
<keyword evidence="8" id="KW-0539">Nucleus</keyword>
<evidence type="ECO:0000256" key="8">
    <source>
        <dbReference type="ARBA" id="ARBA00023242"/>
    </source>
</evidence>
<keyword evidence="5" id="KW-0378">Hydrolase</keyword>
<dbReference type="Pfam" id="PF07934">
    <property type="entry name" value="OGG_N"/>
    <property type="match status" value="1"/>
</dbReference>
<evidence type="ECO:0000256" key="4">
    <source>
        <dbReference type="ARBA" id="ARBA00022763"/>
    </source>
</evidence>
<evidence type="ECO:0000256" key="2">
    <source>
        <dbReference type="ARBA" id="ARBA00010679"/>
    </source>
</evidence>
<dbReference type="SUPFAM" id="SSF55945">
    <property type="entry name" value="TATA-box binding protein-like"/>
    <property type="match status" value="1"/>
</dbReference>
<dbReference type="Proteomes" id="UP000557566">
    <property type="component" value="Unassembled WGS sequence"/>
</dbReference>
<keyword evidence="7" id="KW-0456">Lyase</keyword>
<keyword evidence="10" id="KW-0326">Glycosidase</keyword>
<evidence type="ECO:0000313" key="14">
    <source>
        <dbReference type="EMBL" id="KAF4505090.1"/>
    </source>
</evidence>
<dbReference type="GO" id="GO:0140078">
    <property type="term" value="F:class I DNA-(apurinic or apyrimidinic site) endonuclease activity"/>
    <property type="evidence" value="ECO:0007669"/>
    <property type="project" value="UniProtKB-EC"/>
</dbReference>
<evidence type="ECO:0000259" key="13">
    <source>
        <dbReference type="SMART" id="SM00478"/>
    </source>
</evidence>
<evidence type="ECO:0000256" key="11">
    <source>
        <dbReference type="ARBA" id="ARBA00044632"/>
    </source>
</evidence>
<dbReference type="GO" id="GO:0005634">
    <property type="term" value="C:nucleus"/>
    <property type="evidence" value="ECO:0007669"/>
    <property type="project" value="UniProtKB-SubCell"/>
</dbReference>
<feature type="compositionally biased region" description="Basic and acidic residues" evidence="12">
    <location>
        <begin position="373"/>
        <end position="397"/>
    </location>
</feature>
<feature type="region of interest" description="Disordered" evidence="12">
    <location>
        <begin position="363"/>
        <end position="408"/>
    </location>
</feature>
<dbReference type="Pfam" id="PF00730">
    <property type="entry name" value="HhH-GPD"/>
    <property type="match status" value="1"/>
</dbReference>
<proteinExistence type="inferred from homology"/>
<keyword evidence="4" id="KW-0227">DNA damage</keyword>
<protein>
    <recommendedName>
        <fullName evidence="3">DNA-(apurinic or apyrimidinic site) lyase</fullName>
        <ecNumber evidence="3">4.2.99.18</ecNumber>
    </recommendedName>
</protein>
<accession>A0A8H4PNK8</accession>
<evidence type="ECO:0000256" key="9">
    <source>
        <dbReference type="ARBA" id="ARBA00023268"/>
    </source>
</evidence>
<evidence type="ECO:0000256" key="6">
    <source>
        <dbReference type="ARBA" id="ARBA00023204"/>
    </source>
</evidence>
<comment type="similarity">
    <text evidence="2">Belongs to the type-1 OGG1 family.</text>
</comment>
<reference evidence="14 15" key="1">
    <citation type="journal article" date="2020" name="Genome Biol. Evol.">
        <title>A new high-quality draft genome assembly of the Chinese cordyceps Ophiocordyceps sinensis.</title>
        <authorList>
            <person name="Shu R."/>
            <person name="Zhang J."/>
            <person name="Meng Q."/>
            <person name="Zhang H."/>
            <person name="Zhou G."/>
            <person name="Li M."/>
            <person name="Wu P."/>
            <person name="Zhao Y."/>
            <person name="Chen C."/>
            <person name="Qin Q."/>
        </authorList>
    </citation>
    <scope>NUCLEOTIDE SEQUENCE [LARGE SCALE GENOMIC DNA]</scope>
    <source>
        <strain evidence="14 15">IOZ07</strain>
    </source>
</reference>
<evidence type="ECO:0000256" key="3">
    <source>
        <dbReference type="ARBA" id="ARBA00012720"/>
    </source>
</evidence>
<sequence length="408" mass="46476">MASHTAMVIKRVPEWRKLTVSLSELCIDTTLRCGQSFRWRKINDEWTSTLHGRILSLKQDPLHLHYRVTWPDSLPFPLAPPASTRTEVQREDDTEDLLRHYFSLSLDLGALYEQWSRADPNFRKRAPAFTGVRILSQDAWEALLCFICSSNNNINRISQMAHKLCKNYGPLIGHVGDEALHDFPTPDSLIGEHVEPHLRELGFGYRAKYIAQTARIVALEKPALWLESLRNPEHPESRDCQVSGGSRATYKDAHEALLSLAGVGPKVADCVCLMGLGWGESVPVDTHVWQIAQRDYKFGRSKTKTFNKVLYDAVGDHFRDVWGKYAGWAHSVLFAAHLREFSDRSVKKEDAEPLQTHMNEGQAVDGTRKRMTAAKEVKTEVKVEETEHGTVAEVERAMKRRRTTRQRP</sequence>
<feature type="domain" description="HhH-GPD" evidence="13">
    <location>
        <begin position="148"/>
        <end position="331"/>
    </location>
</feature>
<evidence type="ECO:0000256" key="7">
    <source>
        <dbReference type="ARBA" id="ARBA00023239"/>
    </source>
</evidence>
<gene>
    <name evidence="14" type="ORF">G6O67_007074</name>
</gene>